<gene>
    <name evidence="1" type="ORF">K443DRAFT_15986</name>
</gene>
<reference evidence="2" key="2">
    <citation type="submission" date="2015-01" db="EMBL/GenBank/DDBJ databases">
        <title>Evolutionary Origins and Diversification of the Mycorrhizal Mutualists.</title>
        <authorList>
            <consortium name="DOE Joint Genome Institute"/>
            <consortium name="Mycorrhizal Genomics Consortium"/>
            <person name="Kohler A."/>
            <person name="Kuo A."/>
            <person name="Nagy L.G."/>
            <person name="Floudas D."/>
            <person name="Copeland A."/>
            <person name="Barry K.W."/>
            <person name="Cichocki N."/>
            <person name="Veneault-Fourrey C."/>
            <person name="LaButti K."/>
            <person name="Lindquist E.A."/>
            <person name="Lipzen A."/>
            <person name="Lundell T."/>
            <person name="Morin E."/>
            <person name="Murat C."/>
            <person name="Riley R."/>
            <person name="Ohm R."/>
            <person name="Sun H."/>
            <person name="Tunlid A."/>
            <person name="Henrissat B."/>
            <person name="Grigoriev I.V."/>
            <person name="Hibbett D.S."/>
            <person name="Martin F."/>
        </authorList>
    </citation>
    <scope>NUCLEOTIDE SEQUENCE [LARGE SCALE GENOMIC DNA]</scope>
    <source>
        <strain evidence="2">LaAM-08-1</strain>
    </source>
</reference>
<name>A0A0C9WPQ0_9AGAR</name>
<evidence type="ECO:0000313" key="2">
    <source>
        <dbReference type="Proteomes" id="UP000054477"/>
    </source>
</evidence>
<sequence>MAEPTHIRNLGLLEAIYVKEKPLALEGYEDLIHVLPLDRRMVSFPLGDRDPAESNS</sequence>
<evidence type="ECO:0000313" key="1">
    <source>
        <dbReference type="EMBL" id="KIJ89568.1"/>
    </source>
</evidence>
<dbReference type="EMBL" id="KN839607">
    <property type="protein sequence ID" value="KIJ89568.1"/>
    <property type="molecule type" value="Genomic_DNA"/>
</dbReference>
<reference evidence="1 2" key="1">
    <citation type="submission" date="2014-04" db="EMBL/GenBank/DDBJ databases">
        <authorList>
            <consortium name="DOE Joint Genome Institute"/>
            <person name="Kuo A."/>
            <person name="Kohler A."/>
            <person name="Nagy L.G."/>
            <person name="Floudas D."/>
            <person name="Copeland A."/>
            <person name="Barry K.W."/>
            <person name="Cichocki N."/>
            <person name="Veneault-Fourrey C."/>
            <person name="LaButti K."/>
            <person name="Lindquist E.A."/>
            <person name="Lipzen A."/>
            <person name="Lundell T."/>
            <person name="Morin E."/>
            <person name="Murat C."/>
            <person name="Sun H."/>
            <person name="Tunlid A."/>
            <person name="Henrissat B."/>
            <person name="Grigoriev I.V."/>
            <person name="Hibbett D.S."/>
            <person name="Martin F."/>
            <person name="Nordberg H.P."/>
            <person name="Cantor M.N."/>
            <person name="Hua S.X."/>
        </authorList>
    </citation>
    <scope>NUCLEOTIDE SEQUENCE [LARGE SCALE GENOMIC DNA]</scope>
    <source>
        <strain evidence="1 2">LaAM-08-1</strain>
    </source>
</reference>
<dbReference type="Proteomes" id="UP000054477">
    <property type="component" value="Unassembled WGS sequence"/>
</dbReference>
<dbReference type="HOGENOM" id="CLU_3014487_0_0_1"/>
<protein>
    <submittedName>
        <fullName evidence="1">Uncharacterized protein</fullName>
    </submittedName>
</protein>
<dbReference type="AlphaFoldDB" id="A0A0C9WPQ0"/>
<organism evidence="1 2">
    <name type="scientific">Laccaria amethystina LaAM-08-1</name>
    <dbReference type="NCBI Taxonomy" id="1095629"/>
    <lineage>
        <taxon>Eukaryota</taxon>
        <taxon>Fungi</taxon>
        <taxon>Dikarya</taxon>
        <taxon>Basidiomycota</taxon>
        <taxon>Agaricomycotina</taxon>
        <taxon>Agaricomycetes</taxon>
        <taxon>Agaricomycetidae</taxon>
        <taxon>Agaricales</taxon>
        <taxon>Agaricineae</taxon>
        <taxon>Hydnangiaceae</taxon>
        <taxon>Laccaria</taxon>
    </lineage>
</organism>
<proteinExistence type="predicted"/>
<keyword evidence="2" id="KW-1185">Reference proteome</keyword>
<accession>A0A0C9WPQ0</accession>